<dbReference type="GO" id="GO:0097363">
    <property type="term" value="F:protein O-acetylglucosaminyltransferase activity"/>
    <property type="evidence" value="ECO:0007669"/>
    <property type="project" value="TreeGrafter"/>
</dbReference>
<dbReference type="OrthoDB" id="5379667at2"/>
<feature type="repeat" description="TPR" evidence="3">
    <location>
        <begin position="151"/>
        <end position="184"/>
    </location>
</feature>
<dbReference type="Pfam" id="PF07719">
    <property type="entry name" value="TPR_2"/>
    <property type="match status" value="1"/>
</dbReference>
<dbReference type="Pfam" id="PF14559">
    <property type="entry name" value="TPR_19"/>
    <property type="match status" value="1"/>
</dbReference>
<dbReference type="EMBL" id="SSMQ01000002">
    <property type="protein sequence ID" value="TKD12765.1"/>
    <property type="molecule type" value="Genomic_DNA"/>
</dbReference>
<dbReference type="RefSeq" id="WP_136927403.1">
    <property type="nucleotide sequence ID" value="NZ_SSMQ01000002.1"/>
</dbReference>
<dbReference type="InterPro" id="IPR019734">
    <property type="entry name" value="TPR_rpt"/>
</dbReference>
<dbReference type="InterPro" id="IPR037919">
    <property type="entry name" value="OGT"/>
</dbReference>
<dbReference type="PANTHER" id="PTHR44366">
    <property type="entry name" value="UDP-N-ACETYLGLUCOSAMINE--PEPTIDE N-ACETYLGLUCOSAMINYLTRANSFERASE 110 KDA SUBUNIT"/>
    <property type="match status" value="1"/>
</dbReference>
<evidence type="ECO:0000256" key="3">
    <source>
        <dbReference type="PROSITE-ProRule" id="PRU00339"/>
    </source>
</evidence>
<keyword evidence="2 3" id="KW-0802">TPR repeat</keyword>
<sequence>MDERLKDLLRVAREHYQRRDYDRAEPALREALALHGELADVHDMLGVILHDRADLVGARFHFANAARINPAYTEALMNLAVTHADLGDYEAAREVYRRIQSEHTGTTSDPFVRGKIANMHADLAQAYLDAGSPRDAIAELRRAVDLCPRFPDLQARLGNLYRDQGNHALAREHYTAAIEANPRYAPAHVLLGLTMLALGSPDQAITCFRAALSVDPDNKSAKMYLRLVEAQRNARAAKQTRRSREGASTPT</sequence>
<evidence type="ECO:0000313" key="4">
    <source>
        <dbReference type="EMBL" id="TKD12765.1"/>
    </source>
</evidence>
<dbReference type="AlphaFoldDB" id="A0A4U1JL16"/>
<dbReference type="PROSITE" id="PS50005">
    <property type="entry name" value="TPR"/>
    <property type="match status" value="3"/>
</dbReference>
<dbReference type="SMART" id="SM00028">
    <property type="entry name" value="TPR"/>
    <property type="match status" value="6"/>
</dbReference>
<gene>
    <name evidence="4" type="ORF">E8A74_03180</name>
</gene>
<feature type="repeat" description="TPR" evidence="3">
    <location>
        <begin position="117"/>
        <end position="150"/>
    </location>
</feature>
<dbReference type="Gene3D" id="1.25.40.10">
    <property type="entry name" value="Tetratricopeptide repeat domain"/>
    <property type="match status" value="2"/>
</dbReference>
<dbReference type="PANTHER" id="PTHR44366:SF1">
    <property type="entry name" value="UDP-N-ACETYLGLUCOSAMINE--PEPTIDE N-ACETYLGLUCOSAMINYLTRANSFERASE 110 KDA SUBUNIT"/>
    <property type="match status" value="1"/>
</dbReference>
<feature type="repeat" description="TPR" evidence="3">
    <location>
        <begin position="185"/>
        <end position="218"/>
    </location>
</feature>
<reference evidence="4 5" key="1">
    <citation type="submission" date="2019-04" db="EMBL/GenBank/DDBJ databases">
        <authorList>
            <person name="Li Y."/>
            <person name="Wang J."/>
        </authorList>
    </citation>
    <scope>NUCLEOTIDE SEQUENCE [LARGE SCALE GENOMIC DNA]</scope>
    <source>
        <strain evidence="4 5">DSM 14668</strain>
    </source>
</reference>
<dbReference type="InterPro" id="IPR011990">
    <property type="entry name" value="TPR-like_helical_dom_sf"/>
</dbReference>
<evidence type="ECO:0000256" key="2">
    <source>
        <dbReference type="ARBA" id="ARBA00022803"/>
    </source>
</evidence>
<comment type="caution">
    <text evidence="4">The sequence shown here is derived from an EMBL/GenBank/DDBJ whole genome shotgun (WGS) entry which is preliminary data.</text>
</comment>
<dbReference type="SUPFAM" id="SSF48452">
    <property type="entry name" value="TPR-like"/>
    <property type="match status" value="1"/>
</dbReference>
<protein>
    <submittedName>
        <fullName evidence="4">Tetratricopeptide repeat protein</fullName>
    </submittedName>
</protein>
<name>A0A4U1JL16_9BACT</name>
<dbReference type="InterPro" id="IPR013105">
    <property type="entry name" value="TPR_2"/>
</dbReference>
<dbReference type="GO" id="GO:0006493">
    <property type="term" value="P:protein O-linked glycosylation"/>
    <property type="evidence" value="ECO:0007669"/>
    <property type="project" value="InterPro"/>
</dbReference>
<dbReference type="Proteomes" id="UP000309215">
    <property type="component" value="Unassembled WGS sequence"/>
</dbReference>
<dbReference type="Pfam" id="PF13432">
    <property type="entry name" value="TPR_16"/>
    <property type="match status" value="1"/>
</dbReference>
<evidence type="ECO:0000256" key="1">
    <source>
        <dbReference type="ARBA" id="ARBA00022737"/>
    </source>
</evidence>
<keyword evidence="1" id="KW-0677">Repeat</keyword>
<evidence type="ECO:0000313" key="5">
    <source>
        <dbReference type="Proteomes" id="UP000309215"/>
    </source>
</evidence>
<proteinExistence type="predicted"/>
<organism evidence="4 5">
    <name type="scientific">Polyangium fumosum</name>
    <dbReference type="NCBI Taxonomy" id="889272"/>
    <lineage>
        <taxon>Bacteria</taxon>
        <taxon>Pseudomonadati</taxon>
        <taxon>Myxococcota</taxon>
        <taxon>Polyangia</taxon>
        <taxon>Polyangiales</taxon>
        <taxon>Polyangiaceae</taxon>
        <taxon>Polyangium</taxon>
    </lineage>
</organism>
<accession>A0A4U1JL16</accession>
<keyword evidence="5" id="KW-1185">Reference proteome</keyword>